<feature type="transmembrane region" description="Helical" evidence="1">
    <location>
        <begin position="37"/>
        <end position="57"/>
    </location>
</feature>
<gene>
    <name evidence="3" type="ORF">NPIRD3C_1082</name>
</gene>
<dbReference type="Proteomes" id="UP000032027">
    <property type="component" value="Chromosome"/>
</dbReference>
<evidence type="ECO:0000259" key="2">
    <source>
        <dbReference type="Pfam" id="PF00924"/>
    </source>
</evidence>
<sequence>MSEILFAGLSLVITGILYFFTRQIINQKLQDLQGSDKLLGLILIFITLGEILYLGIHFGLFDIALELITSIGAVAVVIGIALQNQLKNTVSGISIFLNSQINVGDTIEFDYVKCKITRLHLTKITAISDEGIRVIIPNHKLSEEMIQIYPKKLNTIQAKNKKFENFNKINS</sequence>
<keyword evidence="1" id="KW-0472">Membrane</keyword>
<dbReference type="KEGG" id="nid:NPIRD3C_1082"/>
<feature type="domain" description="Mechanosensitive ion channel MscS" evidence="2">
    <location>
        <begin position="86"/>
        <end position="147"/>
    </location>
</feature>
<accession>A0A0C5BVM3</accession>
<keyword evidence="4" id="KW-1185">Reference proteome</keyword>
<keyword evidence="1" id="KW-0812">Transmembrane</keyword>
<protein>
    <recommendedName>
        <fullName evidence="2">Mechanosensitive ion channel MscS domain-containing protein</fullName>
    </recommendedName>
</protein>
<dbReference type="EMBL" id="CP010868">
    <property type="protein sequence ID" value="AJM92294.1"/>
    <property type="molecule type" value="Genomic_DNA"/>
</dbReference>
<reference evidence="3 4" key="2">
    <citation type="journal article" date="2016" name="ISME J.">
        <title>Physiological and genomic characterization of two novel marine thaumarchaeal strains indicates niche differentiation.</title>
        <authorList>
            <person name="Bayer B."/>
            <person name="Vojvoda J."/>
            <person name="Offre P."/>
            <person name="Alves R.J."/>
            <person name="Elisabeth N.H."/>
            <person name="Garcia J.A."/>
            <person name="Volland J.M."/>
            <person name="Srivastava A."/>
            <person name="Schleper C."/>
            <person name="Herndl G.J."/>
        </authorList>
    </citation>
    <scope>NUCLEOTIDE SEQUENCE [LARGE SCALE GENOMIC DNA]</scope>
    <source>
        <strain evidence="3 4">D3C</strain>
    </source>
</reference>
<dbReference type="SUPFAM" id="SSF50182">
    <property type="entry name" value="Sm-like ribonucleoproteins"/>
    <property type="match status" value="1"/>
</dbReference>
<feature type="transmembrane region" description="Helical" evidence="1">
    <location>
        <begin position="63"/>
        <end position="82"/>
    </location>
</feature>
<dbReference type="PANTHER" id="PTHR30566:SF5">
    <property type="entry name" value="MECHANOSENSITIVE ION CHANNEL PROTEIN 1, MITOCHONDRIAL-RELATED"/>
    <property type="match status" value="1"/>
</dbReference>
<evidence type="ECO:0000313" key="4">
    <source>
        <dbReference type="Proteomes" id="UP000032027"/>
    </source>
</evidence>
<evidence type="ECO:0000256" key="1">
    <source>
        <dbReference type="SAM" id="Phobius"/>
    </source>
</evidence>
<dbReference type="GO" id="GO:0016020">
    <property type="term" value="C:membrane"/>
    <property type="evidence" value="ECO:0007669"/>
    <property type="project" value="InterPro"/>
</dbReference>
<dbReference type="AlphaFoldDB" id="A0A0C5BVM3"/>
<dbReference type="GO" id="GO:0055085">
    <property type="term" value="P:transmembrane transport"/>
    <property type="evidence" value="ECO:0007669"/>
    <property type="project" value="InterPro"/>
</dbReference>
<dbReference type="InterPro" id="IPR010920">
    <property type="entry name" value="LSM_dom_sf"/>
</dbReference>
<proteinExistence type="predicted"/>
<dbReference type="GeneID" id="41600232"/>
<evidence type="ECO:0000313" key="3">
    <source>
        <dbReference type="EMBL" id="AJM92294.1"/>
    </source>
</evidence>
<reference evidence="4" key="1">
    <citation type="submission" date="2015-02" db="EMBL/GenBank/DDBJ databases">
        <title>Characterization of two novel Thaumarchaeota isolated from the Northern Adriatic Sea.</title>
        <authorList>
            <person name="Bayer B."/>
            <person name="Vojvoda J."/>
            <person name="Offre P."/>
            <person name="Srivastava A."/>
            <person name="Elisabeth N."/>
            <person name="Garcia J.A.L."/>
            <person name="Schleper C."/>
            <person name="Herndl G.J."/>
        </authorList>
    </citation>
    <scope>NUCLEOTIDE SEQUENCE [LARGE SCALE GENOMIC DNA]</scope>
    <source>
        <strain evidence="4">D3C</strain>
    </source>
</reference>
<name>A0A0C5BVM3_9ARCH</name>
<dbReference type="PANTHER" id="PTHR30566">
    <property type="entry name" value="YNAI-RELATED MECHANOSENSITIVE ION CHANNEL"/>
    <property type="match status" value="1"/>
</dbReference>
<dbReference type="OrthoDB" id="3159at2157"/>
<dbReference type="PATRIC" id="fig|1582439.9.peg.1113"/>
<organism evidence="3 4">
    <name type="scientific">Nitrosopumilus piranensis</name>
    <dbReference type="NCBI Taxonomy" id="1582439"/>
    <lineage>
        <taxon>Archaea</taxon>
        <taxon>Nitrososphaerota</taxon>
        <taxon>Nitrososphaeria</taxon>
        <taxon>Nitrosopumilales</taxon>
        <taxon>Nitrosopumilaceae</taxon>
        <taxon>Nitrosopumilus</taxon>
    </lineage>
</organism>
<dbReference type="STRING" id="1582439.NPIRD3C_1082"/>
<keyword evidence="1" id="KW-1133">Transmembrane helix</keyword>
<dbReference type="InterPro" id="IPR006685">
    <property type="entry name" value="MscS_channel_2nd"/>
</dbReference>
<dbReference type="HOGENOM" id="CLU_138947_0_0_2"/>
<dbReference type="RefSeq" id="WP_148703166.1">
    <property type="nucleotide sequence ID" value="NZ_CP010868.1"/>
</dbReference>
<dbReference type="Pfam" id="PF00924">
    <property type="entry name" value="MS_channel_2nd"/>
    <property type="match status" value="1"/>
</dbReference>
<reference evidence="3 4" key="3">
    <citation type="journal article" date="2019" name="Int. J. Syst. Evol. Microbiol.">
        <title>Nitrosopumilus adriaticus sp. nov. and Nitrosopumilus piranensis sp. nov., two ammonia-oxidizing archaea from the Adriatic Sea and members of the class Nitrososphaeria.</title>
        <authorList>
            <person name="Bayer B."/>
            <person name="Vojvoda J."/>
            <person name="Reinthaler T."/>
            <person name="Reyes C."/>
            <person name="Pinto M."/>
            <person name="Herndl G.J."/>
        </authorList>
    </citation>
    <scope>NUCLEOTIDE SEQUENCE [LARGE SCALE GENOMIC DNA]</scope>
    <source>
        <strain evidence="3 4">D3C</strain>
    </source>
</reference>
<feature type="transmembrane region" description="Helical" evidence="1">
    <location>
        <begin position="6"/>
        <end position="25"/>
    </location>
</feature>